<dbReference type="OrthoDB" id="5590282at2759"/>
<sequence length="54" mass="6328">MVDYLARPVTHEAFFKKYASKRFLKASILTRQWAKKYAENFNLDASQPLHVAAR</sequence>
<reference evidence="1" key="1">
    <citation type="submission" date="2018-07" db="EMBL/GenBank/DDBJ databases">
        <authorList>
            <person name="Quirk P.G."/>
            <person name="Krulwich T.A."/>
        </authorList>
    </citation>
    <scope>NUCLEOTIDE SEQUENCE</scope>
    <source>
        <strain evidence="1">96224</strain>
    </source>
</reference>
<proteinExistence type="predicted"/>
<organism evidence="1">
    <name type="scientific">Blumeria graminis f. sp. tritici 96224</name>
    <dbReference type="NCBI Taxonomy" id="1268274"/>
    <lineage>
        <taxon>Eukaryota</taxon>
        <taxon>Fungi</taxon>
        <taxon>Dikarya</taxon>
        <taxon>Ascomycota</taxon>
        <taxon>Pezizomycotina</taxon>
        <taxon>Leotiomycetes</taxon>
        <taxon>Erysiphales</taxon>
        <taxon>Erysiphaceae</taxon>
        <taxon>Blumeria</taxon>
    </lineage>
</organism>
<dbReference type="AlphaFoldDB" id="A0A381L3F7"/>
<gene>
    <name evidence="1" type="ORF">BGT96224V2_LOCUS1599</name>
</gene>
<protein>
    <submittedName>
        <fullName evidence="1">Bgt-4491-2</fullName>
    </submittedName>
</protein>
<dbReference type="EMBL" id="UIGY01000022">
    <property type="protein sequence ID" value="SUZ08449.1"/>
    <property type="molecule type" value="Genomic_DNA"/>
</dbReference>
<name>A0A381L3F7_BLUGR</name>
<evidence type="ECO:0000313" key="1">
    <source>
        <dbReference type="EMBL" id="SUZ08449.1"/>
    </source>
</evidence>
<accession>A0A381L3F7</accession>